<name>I0JRP7_HALH3</name>
<proteinExistence type="predicted"/>
<dbReference type="EMBL" id="HE717023">
    <property type="protein sequence ID" value="CCG46818.1"/>
    <property type="molecule type" value="Genomic_DNA"/>
</dbReference>
<dbReference type="AlphaFoldDB" id="I0JRP7"/>
<reference evidence="2 3" key="1">
    <citation type="journal article" date="2013" name="Environ. Microbiol.">
        <title>Chloride and organic osmolytes: a hybrid strategy to cope with elevated salinities by the moderately halophilic, chloride-dependent bacterium Halobacillus halophilus.</title>
        <authorList>
            <person name="Saum S.H."/>
            <person name="Pfeiffer F."/>
            <person name="Palm P."/>
            <person name="Rampp M."/>
            <person name="Schuster S.C."/>
            <person name="Muller V."/>
            <person name="Oesterhelt D."/>
        </authorList>
    </citation>
    <scope>NUCLEOTIDE SEQUENCE [LARGE SCALE GENOMIC DNA]</scope>
    <source>
        <strain evidence="3">ATCC 35676 / DSM 2266 / JCM 20832 / KCTC 3685 / LMG 17431 / NBRC 102448 / NCIMB 2269</strain>
    </source>
</reference>
<gene>
    <name evidence="2" type="ordered locus">HBHAL_4478</name>
</gene>
<dbReference type="PATRIC" id="fig|866895.3.peg.3512"/>
<evidence type="ECO:0008006" key="4">
    <source>
        <dbReference type="Google" id="ProtNLM"/>
    </source>
</evidence>
<sequence>MAKSMEPNRNQKNVTSSGADIDEVKRQNANSGLSYNQAKELLAKQTAEREMAQNDYVHEVGKENL</sequence>
<dbReference type="KEGG" id="hhd:HBHAL_4478"/>
<dbReference type="RefSeq" id="WP_014644703.1">
    <property type="nucleotide sequence ID" value="NC_017668.1"/>
</dbReference>
<evidence type="ECO:0000313" key="2">
    <source>
        <dbReference type="EMBL" id="CCG46818.1"/>
    </source>
</evidence>
<evidence type="ECO:0000313" key="3">
    <source>
        <dbReference type="Proteomes" id="UP000007397"/>
    </source>
</evidence>
<dbReference type="HOGENOM" id="CLU_2843777_0_0_9"/>
<protein>
    <recommendedName>
        <fullName evidence="4">Small, acid-soluble spore protein gamma-type</fullName>
    </recommendedName>
</protein>
<dbReference type="Proteomes" id="UP000007397">
    <property type="component" value="Chromosome"/>
</dbReference>
<organism evidence="2 3">
    <name type="scientific">Halobacillus halophilus (strain ATCC 35676 / DSM 2266 / JCM 20832 / KCTC 3685 / LMG 17431 / NBRC 102448 / NCIMB 2269)</name>
    <name type="common">Sporosarcina halophila</name>
    <dbReference type="NCBI Taxonomy" id="866895"/>
    <lineage>
        <taxon>Bacteria</taxon>
        <taxon>Bacillati</taxon>
        <taxon>Bacillota</taxon>
        <taxon>Bacilli</taxon>
        <taxon>Bacillales</taxon>
        <taxon>Bacillaceae</taxon>
        <taxon>Halobacillus</taxon>
    </lineage>
</organism>
<feature type="compositionally biased region" description="Polar residues" evidence="1">
    <location>
        <begin position="27"/>
        <end position="36"/>
    </location>
</feature>
<feature type="compositionally biased region" description="Polar residues" evidence="1">
    <location>
        <begin position="7"/>
        <end position="18"/>
    </location>
</feature>
<feature type="region of interest" description="Disordered" evidence="1">
    <location>
        <begin position="1"/>
        <end position="36"/>
    </location>
</feature>
<keyword evidence="3" id="KW-1185">Reference proteome</keyword>
<accession>I0JRP7</accession>
<evidence type="ECO:0000256" key="1">
    <source>
        <dbReference type="SAM" id="MobiDB-lite"/>
    </source>
</evidence>
<dbReference type="STRING" id="866895.HBHAL_4478"/>